<dbReference type="SMART" id="SM00450">
    <property type="entry name" value="RHOD"/>
    <property type="match status" value="1"/>
</dbReference>
<evidence type="ECO:0000313" key="2">
    <source>
        <dbReference type="EMBL" id="KXS33679.1"/>
    </source>
</evidence>
<gene>
    <name evidence="2" type="ORF">AWT59_0237</name>
</gene>
<feature type="domain" description="Rhodanese" evidence="1">
    <location>
        <begin position="23"/>
        <end position="111"/>
    </location>
</feature>
<reference evidence="2 3" key="2">
    <citation type="submission" date="2016-03" db="EMBL/GenBank/DDBJ databases">
        <title>New uncultured bacterium of the family Gallionellaceae from acid mine drainage: description and reconstruction of genome based on metagenomic analysis of microbial community.</title>
        <authorList>
            <person name="Kadnikov V."/>
            <person name="Ivasenko D."/>
            <person name="Beletsky A."/>
            <person name="Mardanov A."/>
            <person name="Danilova E."/>
            <person name="Pimenov N."/>
            <person name="Karnachuk O."/>
            <person name="Ravin N."/>
        </authorList>
    </citation>
    <scope>NUCLEOTIDE SEQUENCE [LARGE SCALE GENOMIC DNA]</scope>
    <source>
        <strain evidence="2">ShG14-8</strain>
    </source>
</reference>
<proteinExistence type="predicted"/>
<name>A0A139BXF8_9PROT</name>
<dbReference type="Gene3D" id="3.40.250.10">
    <property type="entry name" value="Rhodanese-like domain"/>
    <property type="match status" value="1"/>
</dbReference>
<organism evidence="2 3">
    <name type="scientific">Candidatus Gallionella acididurans</name>
    <dbReference type="NCBI Taxonomy" id="1796491"/>
    <lineage>
        <taxon>Bacteria</taxon>
        <taxon>Pseudomonadati</taxon>
        <taxon>Pseudomonadota</taxon>
        <taxon>Betaproteobacteria</taxon>
        <taxon>Nitrosomonadales</taxon>
        <taxon>Gallionellaceae</taxon>
        <taxon>Gallionella</taxon>
    </lineage>
</organism>
<dbReference type="Pfam" id="PF00581">
    <property type="entry name" value="Rhodanese"/>
    <property type="match status" value="1"/>
</dbReference>
<dbReference type="PANTHER" id="PTHR43031">
    <property type="entry name" value="FAD-DEPENDENT OXIDOREDUCTASE"/>
    <property type="match status" value="1"/>
</dbReference>
<evidence type="ECO:0000313" key="3">
    <source>
        <dbReference type="Proteomes" id="UP000070578"/>
    </source>
</evidence>
<dbReference type="EMBL" id="LSLI01000003">
    <property type="protein sequence ID" value="KXS33679.1"/>
    <property type="molecule type" value="Genomic_DNA"/>
</dbReference>
<sequence>MPVTMNNSGFNNITVAELQAKLQQGSLRLVDVRTDAEVARGKIPQGEPLPLHLLPLRLNEMDKNATTVFYCQMGGRSAQAAAFAAANGFADVYNLQGGIIAWANAGLPLVA</sequence>
<accession>A0A139BXF8</accession>
<evidence type="ECO:0000259" key="1">
    <source>
        <dbReference type="PROSITE" id="PS50206"/>
    </source>
</evidence>
<dbReference type="AlphaFoldDB" id="A0A139BXF8"/>
<dbReference type="InterPro" id="IPR050229">
    <property type="entry name" value="GlpE_sulfurtransferase"/>
</dbReference>
<protein>
    <submittedName>
        <fullName evidence="2">Rhodanese domain protein</fullName>
    </submittedName>
</protein>
<dbReference type="InterPro" id="IPR001763">
    <property type="entry name" value="Rhodanese-like_dom"/>
</dbReference>
<dbReference type="PANTHER" id="PTHR43031:SF17">
    <property type="entry name" value="SULFURTRANSFERASE YTWF-RELATED"/>
    <property type="match status" value="1"/>
</dbReference>
<reference evidence="2 3" key="1">
    <citation type="submission" date="2016-02" db="EMBL/GenBank/DDBJ databases">
        <authorList>
            <person name="Wen L."/>
            <person name="He K."/>
            <person name="Yang H."/>
        </authorList>
    </citation>
    <scope>NUCLEOTIDE SEQUENCE [LARGE SCALE GENOMIC DNA]</scope>
    <source>
        <strain evidence="2">ShG14-8</strain>
    </source>
</reference>
<dbReference type="SUPFAM" id="SSF52821">
    <property type="entry name" value="Rhodanese/Cell cycle control phosphatase"/>
    <property type="match status" value="1"/>
</dbReference>
<dbReference type="Proteomes" id="UP000070578">
    <property type="component" value="Unassembled WGS sequence"/>
</dbReference>
<dbReference type="CDD" id="cd00158">
    <property type="entry name" value="RHOD"/>
    <property type="match status" value="1"/>
</dbReference>
<comment type="caution">
    <text evidence="2">The sequence shown here is derived from an EMBL/GenBank/DDBJ whole genome shotgun (WGS) entry which is preliminary data.</text>
</comment>
<dbReference type="PROSITE" id="PS50206">
    <property type="entry name" value="RHODANESE_3"/>
    <property type="match status" value="1"/>
</dbReference>
<dbReference type="InterPro" id="IPR036873">
    <property type="entry name" value="Rhodanese-like_dom_sf"/>
</dbReference>